<dbReference type="Proteomes" id="UP000027120">
    <property type="component" value="Unassembled WGS sequence"/>
</dbReference>
<organism evidence="2 3">
    <name type="scientific">Citrus sinensis</name>
    <name type="common">Sweet orange</name>
    <name type="synonym">Citrus aurantium var. sinensis</name>
    <dbReference type="NCBI Taxonomy" id="2711"/>
    <lineage>
        <taxon>Eukaryota</taxon>
        <taxon>Viridiplantae</taxon>
        <taxon>Streptophyta</taxon>
        <taxon>Embryophyta</taxon>
        <taxon>Tracheophyta</taxon>
        <taxon>Spermatophyta</taxon>
        <taxon>Magnoliopsida</taxon>
        <taxon>eudicotyledons</taxon>
        <taxon>Gunneridae</taxon>
        <taxon>Pentapetalae</taxon>
        <taxon>rosids</taxon>
        <taxon>malvids</taxon>
        <taxon>Sapindales</taxon>
        <taxon>Rutaceae</taxon>
        <taxon>Aurantioideae</taxon>
        <taxon>Citrus</taxon>
    </lineage>
</organism>
<evidence type="ECO:0000256" key="1">
    <source>
        <dbReference type="SAM" id="MobiDB-lite"/>
    </source>
</evidence>
<dbReference type="SMR" id="A0A067E8Z3"/>
<feature type="region of interest" description="Disordered" evidence="1">
    <location>
        <begin position="52"/>
        <end position="84"/>
    </location>
</feature>
<protein>
    <submittedName>
        <fullName evidence="2">Uncharacterized protein</fullName>
    </submittedName>
</protein>
<evidence type="ECO:0000313" key="3">
    <source>
        <dbReference type="Proteomes" id="UP000027120"/>
    </source>
</evidence>
<sequence>MKLAFGNGMKRVVAAAKLTKVKVERDAAVQPIKTEQRWLHRDGQQWLRADGATTATAEREWHTEGQQLRGSCSGGKDEEQRLAY</sequence>
<reference evidence="2 3" key="1">
    <citation type="submission" date="2014-04" db="EMBL/GenBank/DDBJ databases">
        <authorList>
            <consortium name="International Citrus Genome Consortium"/>
            <person name="Gmitter F."/>
            <person name="Chen C."/>
            <person name="Farmerie W."/>
            <person name="Harkins T."/>
            <person name="Desany B."/>
            <person name="Mohiuddin M."/>
            <person name="Kodira C."/>
            <person name="Borodovsky M."/>
            <person name="Lomsadze A."/>
            <person name="Burns P."/>
            <person name="Jenkins J."/>
            <person name="Prochnik S."/>
            <person name="Shu S."/>
            <person name="Chapman J."/>
            <person name="Pitluck S."/>
            <person name="Schmutz J."/>
            <person name="Rokhsar D."/>
        </authorList>
    </citation>
    <scope>NUCLEOTIDE SEQUENCE</scope>
</reference>
<dbReference type="EMBL" id="KK785051">
    <property type="protein sequence ID" value="KDO51654.1"/>
    <property type="molecule type" value="Genomic_DNA"/>
</dbReference>
<feature type="compositionally biased region" description="Basic and acidic residues" evidence="1">
    <location>
        <begin position="75"/>
        <end position="84"/>
    </location>
</feature>
<accession>A0A067E8Z3</accession>
<dbReference type="AlphaFoldDB" id="A0A067E8Z3"/>
<name>A0A067E8Z3_CITSI</name>
<evidence type="ECO:0000313" key="2">
    <source>
        <dbReference type="EMBL" id="KDO51654.1"/>
    </source>
</evidence>
<gene>
    <name evidence="2" type="ORF">CISIN_1g041593mg</name>
</gene>
<keyword evidence="3" id="KW-1185">Reference proteome</keyword>
<proteinExistence type="predicted"/>